<feature type="domain" description="FAD-dependent oxidoreductase 2 FAD-binding" evidence="5">
    <location>
        <begin position="8"/>
        <end position="436"/>
    </location>
</feature>
<dbReference type="Gene3D" id="3.90.700.10">
    <property type="entry name" value="Succinate dehydrogenase/fumarate reductase flavoprotein, catalytic domain"/>
    <property type="match status" value="1"/>
</dbReference>
<evidence type="ECO:0000313" key="6">
    <source>
        <dbReference type="EMBL" id="KRM74835.1"/>
    </source>
</evidence>
<accession>A0A0R2BGZ6</accession>
<evidence type="ECO:0000256" key="3">
    <source>
        <dbReference type="ARBA" id="ARBA00022827"/>
    </source>
</evidence>
<dbReference type="Gene3D" id="3.50.50.60">
    <property type="entry name" value="FAD/NAD(P)-binding domain"/>
    <property type="match status" value="1"/>
</dbReference>
<dbReference type="PANTHER" id="PTHR43400:SF10">
    <property type="entry name" value="3-OXOSTEROID 1-DEHYDROGENASE"/>
    <property type="match status" value="1"/>
</dbReference>
<evidence type="ECO:0000313" key="7">
    <source>
        <dbReference type="Proteomes" id="UP000051845"/>
    </source>
</evidence>
<dbReference type="SUPFAM" id="SSF51905">
    <property type="entry name" value="FAD/NAD(P)-binding domain"/>
    <property type="match status" value="1"/>
</dbReference>
<evidence type="ECO:0000256" key="1">
    <source>
        <dbReference type="ARBA" id="ARBA00001974"/>
    </source>
</evidence>
<gene>
    <name evidence="6" type="ORF">FC82_GL002778</name>
</gene>
<dbReference type="AlphaFoldDB" id="A0A0R2BGZ6"/>
<comment type="caution">
    <text evidence="6">The sequence shown here is derived from an EMBL/GenBank/DDBJ whole genome shotgun (WGS) entry which is preliminary data.</text>
</comment>
<protein>
    <submittedName>
        <fullName evidence="6">Fumarate reductase subunit A</fullName>
    </submittedName>
</protein>
<dbReference type="EMBL" id="AYYR01000067">
    <property type="protein sequence ID" value="KRM74835.1"/>
    <property type="molecule type" value="Genomic_DNA"/>
</dbReference>
<dbReference type="PANTHER" id="PTHR43400">
    <property type="entry name" value="FUMARATE REDUCTASE"/>
    <property type="match status" value="1"/>
</dbReference>
<evidence type="ECO:0000256" key="4">
    <source>
        <dbReference type="ARBA" id="ARBA00023002"/>
    </source>
</evidence>
<dbReference type="PATRIC" id="fig|1423733.4.peg.2903"/>
<reference evidence="6 7" key="1">
    <citation type="journal article" date="2015" name="Genome Announc.">
        <title>Expanding the biotechnology potential of lactobacilli through comparative genomics of 213 strains and associated genera.</title>
        <authorList>
            <person name="Sun Z."/>
            <person name="Harris H.M."/>
            <person name="McCann A."/>
            <person name="Guo C."/>
            <person name="Argimon S."/>
            <person name="Zhang W."/>
            <person name="Yang X."/>
            <person name="Jeffery I.B."/>
            <person name="Cooney J.C."/>
            <person name="Kagawa T.F."/>
            <person name="Liu W."/>
            <person name="Song Y."/>
            <person name="Salvetti E."/>
            <person name="Wrobel A."/>
            <person name="Rasinkangas P."/>
            <person name="Parkhill J."/>
            <person name="Rea M.C."/>
            <person name="O'Sullivan O."/>
            <person name="Ritari J."/>
            <person name="Douillard F.P."/>
            <person name="Paul Ross R."/>
            <person name="Yang R."/>
            <person name="Briner A.E."/>
            <person name="Felis G.E."/>
            <person name="de Vos W.M."/>
            <person name="Barrangou R."/>
            <person name="Klaenhammer T.R."/>
            <person name="Caufield P.W."/>
            <person name="Cui Y."/>
            <person name="Zhang H."/>
            <person name="O'Toole P.W."/>
        </authorList>
    </citation>
    <scope>NUCLEOTIDE SEQUENCE [LARGE SCALE GENOMIC DNA]</scope>
    <source>
        <strain evidence="6 7">DSM 20515</strain>
    </source>
</reference>
<organism evidence="6 7">
    <name type="scientific">Secundilactobacillus collinoides DSM 20515 = JCM 1123</name>
    <dbReference type="NCBI Taxonomy" id="1423733"/>
    <lineage>
        <taxon>Bacteria</taxon>
        <taxon>Bacillati</taxon>
        <taxon>Bacillota</taxon>
        <taxon>Bacilli</taxon>
        <taxon>Lactobacillales</taxon>
        <taxon>Lactobacillaceae</taxon>
        <taxon>Secundilactobacillus</taxon>
    </lineage>
</organism>
<dbReference type="GO" id="GO:0008202">
    <property type="term" value="P:steroid metabolic process"/>
    <property type="evidence" value="ECO:0007669"/>
    <property type="project" value="UniProtKB-ARBA"/>
</dbReference>
<proteinExistence type="predicted"/>
<dbReference type="InterPro" id="IPR027477">
    <property type="entry name" value="Succ_DH/fumarate_Rdtase_cat_sf"/>
</dbReference>
<evidence type="ECO:0000256" key="2">
    <source>
        <dbReference type="ARBA" id="ARBA00022630"/>
    </source>
</evidence>
<dbReference type="RefSeq" id="WP_054760483.1">
    <property type="nucleotide sequence ID" value="NZ_AYYR01000067.1"/>
</dbReference>
<dbReference type="Proteomes" id="UP000051845">
    <property type="component" value="Unassembled WGS sequence"/>
</dbReference>
<sequence>MTQSLITDVLVVGGGGAGISAALSAYQHGARVTVLEKMDTLGGSTGMSGGGISATNTRFQREQGIKDTKQSWLTLWHARETTSNPDGPYPDYDFVDYYMDEAVKTTEWLVDDAGHHYGEITGFGLDTVKRIHFPGKGGELGGPLLINNLSEALAKTTIKVMVNTVAKKLLTNDQGAVIGVLASTPDGDVEMTAKKVILSSGGFAKSKRLLQKFIPAAPNVYEHSYSGAGNQGDGILMAQAIGAVLYEDPWVIGEGITTNVPHTFPLMMDWSKVYVDGNGKRFMSEQTHYAVVTNAIIAAKTPWLILDSATTNAEIIEALKVGIASGEVVTAPDCQSLAEQMQIPADTFTKTMATYNKGAHDGEDAMGKDPEFTVAVETAPYFAVKIYPVIMGTFGGVKTSKQFEVLDKQGQVIPNLFATGETANKVIYNHVYMSGSSVQFALTSGRIAGQVAAETL</sequence>
<dbReference type="InterPro" id="IPR036188">
    <property type="entry name" value="FAD/NAD-bd_sf"/>
</dbReference>
<keyword evidence="2" id="KW-0285">Flavoprotein</keyword>
<name>A0A0R2BGZ6_SECCO</name>
<dbReference type="SUPFAM" id="SSF56425">
    <property type="entry name" value="Succinate dehydrogenase/fumarate reductase flavoprotein, catalytic domain"/>
    <property type="match status" value="1"/>
</dbReference>
<keyword evidence="3" id="KW-0274">FAD</keyword>
<dbReference type="GO" id="GO:0033765">
    <property type="term" value="F:steroid dehydrogenase activity, acting on the CH-CH group of donors"/>
    <property type="evidence" value="ECO:0007669"/>
    <property type="project" value="UniProtKB-ARBA"/>
</dbReference>
<keyword evidence="4" id="KW-0560">Oxidoreductase</keyword>
<comment type="cofactor">
    <cofactor evidence="1">
        <name>FAD</name>
        <dbReference type="ChEBI" id="CHEBI:57692"/>
    </cofactor>
</comment>
<evidence type="ECO:0000259" key="5">
    <source>
        <dbReference type="Pfam" id="PF00890"/>
    </source>
</evidence>
<dbReference type="InterPro" id="IPR050315">
    <property type="entry name" value="FAD-oxidoreductase_2"/>
</dbReference>
<dbReference type="InterPro" id="IPR003953">
    <property type="entry name" value="FAD-dep_OxRdtase_2_FAD-bd"/>
</dbReference>
<dbReference type="Pfam" id="PF00890">
    <property type="entry name" value="FAD_binding_2"/>
    <property type="match status" value="1"/>
</dbReference>